<dbReference type="GO" id="GO:0030001">
    <property type="term" value="P:metal ion transport"/>
    <property type="evidence" value="ECO:0007669"/>
    <property type="project" value="InterPro"/>
</dbReference>
<keyword evidence="7" id="KW-1185">Reference proteome</keyword>
<dbReference type="InterPro" id="IPR006128">
    <property type="entry name" value="Lipoprotein_PsaA-like"/>
</dbReference>
<dbReference type="Proteomes" id="UP000236178">
    <property type="component" value="Unassembled WGS sequence"/>
</dbReference>
<evidence type="ECO:0000256" key="5">
    <source>
        <dbReference type="SAM" id="SignalP"/>
    </source>
</evidence>
<dbReference type="Gene3D" id="3.40.50.1980">
    <property type="entry name" value="Nitrogenase molybdenum iron protein domain"/>
    <property type="match status" value="2"/>
</dbReference>
<evidence type="ECO:0000313" key="6">
    <source>
        <dbReference type="EMBL" id="PKT70803.1"/>
    </source>
</evidence>
<keyword evidence="3 5" id="KW-0732">Signal</keyword>
<dbReference type="Pfam" id="PF01297">
    <property type="entry name" value="ZnuA"/>
    <property type="match status" value="1"/>
</dbReference>
<feature type="chain" id="PRO_5039510079" evidence="5">
    <location>
        <begin position="27"/>
        <end position="320"/>
    </location>
</feature>
<sequence length="320" mass="34067">MNVRRRLIPGVAAVAACALGLGTLTACSGSAAADARGHGGLDVVASFYPLQYLVEEIGGTHVSVTNLTRPGQEPHDLEISARQTARLQEADAVFYIKNLQPAVDDAVAQSGVRTKVDAASLTTLEKHGNEVGGHAAAHDHDHGEEAGAADPHVWLDPVRFAQVAEGVSAALKKADPKHAADYGRNTAALLKKFTALDEDFREGLANTRTKTFITTHAAFGYLAERYGLTEEAVNGLDPESEPSVNRVRALENLAKADGVTTVFYETLVSDRTAGTIARDVGLRTDVLDPLEGITDKSRGDDYMQVMRSNLKALRTALGTK</sequence>
<dbReference type="PANTHER" id="PTHR42953:SF3">
    <property type="entry name" value="HIGH-AFFINITY ZINC UPTAKE SYSTEM PROTEIN ZNUA"/>
    <property type="match status" value="1"/>
</dbReference>
<evidence type="ECO:0000256" key="3">
    <source>
        <dbReference type="ARBA" id="ARBA00022729"/>
    </source>
</evidence>
<comment type="caution">
    <text evidence="6">The sequence shown here is derived from an EMBL/GenBank/DDBJ whole genome shotgun (WGS) entry which is preliminary data.</text>
</comment>
<reference evidence="6 7" key="1">
    <citation type="submission" date="2017-12" db="EMBL/GenBank/DDBJ databases">
        <title>Streptomyces populusis sp. nov., a novel endophytic actinobacterium isolated from stems of Populus adenopoda Maxim.</title>
        <authorList>
            <person name="Wang Z."/>
        </authorList>
    </citation>
    <scope>NUCLEOTIDE SEQUENCE [LARGE SCALE GENOMIC DNA]</scope>
    <source>
        <strain evidence="6 7">A249</strain>
    </source>
</reference>
<evidence type="ECO:0000313" key="7">
    <source>
        <dbReference type="Proteomes" id="UP000236178"/>
    </source>
</evidence>
<accession>A0A2I0SLK1</accession>
<dbReference type="InterPro" id="IPR006129">
    <property type="entry name" value="AdhesinB"/>
</dbReference>
<dbReference type="AlphaFoldDB" id="A0A2I0SLK1"/>
<comment type="similarity">
    <text evidence="1 4">Belongs to the bacterial solute-binding protein 9 family.</text>
</comment>
<proteinExistence type="inferred from homology"/>
<dbReference type="GO" id="GO:0007155">
    <property type="term" value="P:cell adhesion"/>
    <property type="evidence" value="ECO:0007669"/>
    <property type="project" value="InterPro"/>
</dbReference>
<dbReference type="PRINTS" id="PR00691">
    <property type="entry name" value="ADHESINB"/>
</dbReference>
<gene>
    <name evidence="6" type="ORF">CW362_22525</name>
</gene>
<evidence type="ECO:0000256" key="2">
    <source>
        <dbReference type="ARBA" id="ARBA00022448"/>
    </source>
</evidence>
<dbReference type="GO" id="GO:0046872">
    <property type="term" value="F:metal ion binding"/>
    <property type="evidence" value="ECO:0007669"/>
    <property type="project" value="InterPro"/>
</dbReference>
<dbReference type="PRINTS" id="PR00690">
    <property type="entry name" value="ADHESNFAMILY"/>
</dbReference>
<dbReference type="InterPro" id="IPR050492">
    <property type="entry name" value="Bact_metal-bind_prot9"/>
</dbReference>
<dbReference type="OrthoDB" id="9810636at2"/>
<name>A0A2I0SLK1_9ACTN</name>
<evidence type="ECO:0000256" key="4">
    <source>
        <dbReference type="RuleBase" id="RU003512"/>
    </source>
</evidence>
<dbReference type="PROSITE" id="PS51257">
    <property type="entry name" value="PROKAR_LIPOPROTEIN"/>
    <property type="match status" value="1"/>
</dbReference>
<dbReference type="SUPFAM" id="SSF53807">
    <property type="entry name" value="Helical backbone' metal receptor"/>
    <property type="match status" value="1"/>
</dbReference>
<keyword evidence="2 4" id="KW-0813">Transport</keyword>
<feature type="signal peptide" evidence="5">
    <location>
        <begin position="1"/>
        <end position="26"/>
    </location>
</feature>
<dbReference type="PANTHER" id="PTHR42953">
    <property type="entry name" value="HIGH-AFFINITY ZINC UPTAKE SYSTEM PROTEIN ZNUA-RELATED"/>
    <property type="match status" value="1"/>
</dbReference>
<evidence type="ECO:0000256" key="1">
    <source>
        <dbReference type="ARBA" id="ARBA00011028"/>
    </source>
</evidence>
<dbReference type="EMBL" id="PJOS01000044">
    <property type="protein sequence ID" value="PKT70803.1"/>
    <property type="molecule type" value="Genomic_DNA"/>
</dbReference>
<organism evidence="6 7">
    <name type="scientific">Streptomyces populi</name>
    <dbReference type="NCBI Taxonomy" id="2058924"/>
    <lineage>
        <taxon>Bacteria</taxon>
        <taxon>Bacillati</taxon>
        <taxon>Actinomycetota</taxon>
        <taxon>Actinomycetes</taxon>
        <taxon>Kitasatosporales</taxon>
        <taxon>Streptomycetaceae</taxon>
        <taxon>Streptomyces</taxon>
    </lineage>
</organism>
<protein>
    <submittedName>
        <fullName evidence="6">Zinc ABC transporter substrate-binding protein</fullName>
    </submittedName>
</protein>
<dbReference type="RefSeq" id="WP_103551333.1">
    <property type="nucleotide sequence ID" value="NZ_JBHJSK010000011.1"/>
</dbReference>
<dbReference type="InterPro" id="IPR006127">
    <property type="entry name" value="ZnuA-like"/>
</dbReference>